<evidence type="ECO:0000313" key="1">
    <source>
        <dbReference type="EMBL" id="PWV99716.1"/>
    </source>
</evidence>
<dbReference type="Gene3D" id="3.10.580.10">
    <property type="entry name" value="CBS-domain"/>
    <property type="match status" value="1"/>
</dbReference>
<dbReference type="RefSeq" id="WP_146216891.1">
    <property type="nucleotide sequence ID" value="NZ_CP054612.1"/>
</dbReference>
<name>A0A2V2YRF1_9BACL</name>
<dbReference type="OrthoDB" id="9816519at2"/>
<dbReference type="AlphaFoldDB" id="A0A2V2YRF1"/>
<evidence type="ECO:0008006" key="3">
    <source>
        <dbReference type="Google" id="ProtNLM"/>
    </source>
</evidence>
<dbReference type="SUPFAM" id="SSF54631">
    <property type="entry name" value="CBS-domain pair"/>
    <property type="match status" value="1"/>
</dbReference>
<organism evidence="1 2">
    <name type="scientific">Paenibacillus cellulosilyticus</name>
    <dbReference type="NCBI Taxonomy" id="375489"/>
    <lineage>
        <taxon>Bacteria</taxon>
        <taxon>Bacillati</taxon>
        <taxon>Bacillota</taxon>
        <taxon>Bacilli</taxon>
        <taxon>Bacillales</taxon>
        <taxon>Paenibacillaceae</taxon>
        <taxon>Paenibacillus</taxon>
    </lineage>
</organism>
<accession>A0A2V2YRF1</accession>
<dbReference type="Proteomes" id="UP000246635">
    <property type="component" value="Unassembled WGS sequence"/>
</dbReference>
<sequence length="154" mass="17368">MMKSLVSKFLQRSVVHPSSNGARGLQMSAGDLARPVPRLTTKWTCKQTTQLLNSYTTSPCAVVCDTKDRPVGLIVRDRYFLQITTGDWHTMNTMPITKLMNEPLIIDAACTLTQLKEQLMRMPMRLKQRYVIVTKDGQLSGVIVLDDRLCPVND</sequence>
<gene>
    <name evidence="1" type="ORF">DFQ01_11390</name>
</gene>
<dbReference type="InterPro" id="IPR046342">
    <property type="entry name" value="CBS_dom_sf"/>
</dbReference>
<keyword evidence="2" id="KW-1185">Reference proteome</keyword>
<protein>
    <recommendedName>
        <fullName evidence="3">CBS domain protein</fullName>
    </recommendedName>
</protein>
<comment type="caution">
    <text evidence="1">The sequence shown here is derived from an EMBL/GenBank/DDBJ whole genome shotgun (WGS) entry which is preliminary data.</text>
</comment>
<evidence type="ECO:0000313" key="2">
    <source>
        <dbReference type="Proteomes" id="UP000246635"/>
    </source>
</evidence>
<dbReference type="EMBL" id="QGTQ01000013">
    <property type="protein sequence ID" value="PWV99716.1"/>
    <property type="molecule type" value="Genomic_DNA"/>
</dbReference>
<reference evidence="1 2" key="1">
    <citation type="submission" date="2018-05" db="EMBL/GenBank/DDBJ databases">
        <title>Genomic Encyclopedia of Type Strains, Phase III (KMG-III): the genomes of soil and plant-associated and newly described type strains.</title>
        <authorList>
            <person name="Whitman W."/>
        </authorList>
    </citation>
    <scope>NUCLEOTIDE SEQUENCE [LARGE SCALE GENOMIC DNA]</scope>
    <source>
        <strain evidence="1 2">CECT 5696</strain>
    </source>
</reference>
<proteinExistence type="predicted"/>